<dbReference type="Proteomes" id="UP000580910">
    <property type="component" value="Unassembled WGS sequence"/>
</dbReference>
<gene>
    <name evidence="2" type="ORF">FB382_004116</name>
</gene>
<keyword evidence="3" id="KW-1185">Reference proteome</keyword>
<organism evidence="2 3">
    <name type="scientific">Nocardioides ginsengisegetis</name>
    <dbReference type="NCBI Taxonomy" id="661491"/>
    <lineage>
        <taxon>Bacteria</taxon>
        <taxon>Bacillati</taxon>
        <taxon>Actinomycetota</taxon>
        <taxon>Actinomycetes</taxon>
        <taxon>Propionibacteriales</taxon>
        <taxon>Nocardioidaceae</taxon>
        <taxon>Nocardioides</taxon>
    </lineage>
</organism>
<dbReference type="Pfam" id="PF13524">
    <property type="entry name" value="Glyco_trans_1_2"/>
    <property type="match status" value="1"/>
</dbReference>
<evidence type="ECO:0000313" key="2">
    <source>
        <dbReference type="EMBL" id="MBA8805771.1"/>
    </source>
</evidence>
<name>A0A7W3J3R7_9ACTN</name>
<evidence type="ECO:0000313" key="3">
    <source>
        <dbReference type="Proteomes" id="UP000580910"/>
    </source>
</evidence>
<accession>A0A7W3J3R7</accession>
<feature type="domain" description="Spore protein YkvP/CgeB glycosyl transferase-like" evidence="1">
    <location>
        <begin position="487"/>
        <end position="624"/>
    </location>
</feature>
<comment type="caution">
    <text evidence="2">The sequence shown here is derived from an EMBL/GenBank/DDBJ whole genome shotgun (WGS) entry which is preliminary data.</text>
</comment>
<dbReference type="InterPro" id="IPR055259">
    <property type="entry name" value="YkvP/CgeB_Glyco_trans-like"/>
</dbReference>
<proteinExistence type="predicted"/>
<dbReference type="SUPFAM" id="SSF53756">
    <property type="entry name" value="UDP-Glycosyltransferase/glycogen phosphorylase"/>
    <property type="match status" value="1"/>
</dbReference>
<sequence>MPSAAEEAAIALVVESRLFDPDWYAAQAGRTFGSRAEAATHWVTEQDEELSPHPLFEPRWIYPGGKWRKKAPDPLSFYLGSPHERTRSPHPLVDIEETGPLEEWLADHDPAELLPDLPRSPLADVVVRVEVADPARAVGWARHLARFHPDATALLVTDGVAATRVLRSVAGGLPSVRVVAPTEPVPARVVVDVRPSVNAPRWPWLDDLVAALERDGVASAQPLLLAPDFTVAAAGAAYTSDGVAPLLVGHPTGDAERLDGLALPAPWPGVLARREGADGDTVLVASSRVVQPREDGPPSEPATPARLSTTQQLLGRAGYDEAGEPIRVVEGRPALRWALDIAAPAGIGGHWGDLHFARSLADALGRLGQWVTVDHPETRGRASRSTDDVVLTIRGLDAVAPQPGPVNLLWVISHPEDVTGAECAAYDVAFAAGTAWSAHRSREWGLPITPLLQCTDPTRFHPGLAAPDTGPRLLFVGGSRGVLRPVVAAARETGADLTLYGTGWAEWWPDVAGTSVPNEELGRLYAGAGLVLNDHWEDMRTEGFVSNRVFDALACGARLLSDDVAGLSDVVDDAVPVFRDVDDFRRLATGDFERHYPDADARLATAHRVVAEHSFDARAATLLDAALRQRATRS</sequence>
<dbReference type="AlphaFoldDB" id="A0A7W3J3R7"/>
<dbReference type="EMBL" id="JACGXA010000003">
    <property type="protein sequence ID" value="MBA8805771.1"/>
    <property type="molecule type" value="Genomic_DNA"/>
</dbReference>
<dbReference type="RefSeq" id="WP_182541794.1">
    <property type="nucleotide sequence ID" value="NZ_JACGXA010000003.1"/>
</dbReference>
<reference evidence="2 3" key="1">
    <citation type="submission" date="2020-07" db="EMBL/GenBank/DDBJ databases">
        <title>Sequencing the genomes of 1000 actinobacteria strains.</title>
        <authorList>
            <person name="Klenk H.-P."/>
        </authorList>
    </citation>
    <scope>NUCLEOTIDE SEQUENCE [LARGE SCALE GENOMIC DNA]</scope>
    <source>
        <strain evidence="2 3">DSM 21349</strain>
    </source>
</reference>
<evidence type="ECO:0000259" key="1">
    <source>
        <dbReference type="Pfam" id="PF13524"/>
    </source>
</evidence>
<protein>
    <recommendedName>
        <fullName evidence="1">Spore protein YkvP/CgeB glycosyl transferase-like domain-containing protein</fullName>
    </recommendedName>
</protein>